<dbReference type="InterPro" id="IPR005467">
    <property type="entry name" value="His_kinase_dom"/>
</dbReference>
<keyword evidence="5 15" id="KW-0808">Transferase</keyword>
<dbReference type="InterPro" id="IPR004358">
    <property type="entry name" value="Sig_transdc_His_kin-like_C"/>
</dbReference>
<keyword evidence="9" id="KW-0902">Two-component regulatory system</keyword>
<dbReference type="FunFam" id="1.10.287.130:FF:000001">
    <property type="entry name" value="Two-component sensor histidine kinase"/>
    <property type="match status" value="1"/>
</dbReference>
<dbReference type="InterPro" id="IPR036097">
    <property type="entry name" value="HisK_dim/P_sf"/>
</dbReference>
<dbReference type="Pfam" id="PF00512">
    <property type="entry name" value="HisKA"/>
    <property type="match status" value="1"/>
</dbReference>
<dbReference type="PROSITE" id="PS50109">
    <property type="entry name" value="HIS_KIN"/>
    <property type="match status" value="1"/>
</dbReference>
<dbReference type="SUPFAM" id="SSF47384">
    <property type="entry name" value="Homodimeric domain of signal transducing histidine kinase"/>
    <property type="match status" value="1"/>
</dbReference>
<keyword evidence="8 12" id="KW-1133">Transmembrane helix</keyword>
<evidence type="ECO:0000256" key="3">
    <source>
        <dbReference type="ARBA" id="ARBA00012438"/>
    </source>
</evidence>
<dbReference type="PANTHER" id="PTHR45436">
    <property type="entry name" value="SENSOR HISTIDINE KINASE YKOH"/>
    <property type="match status" value="1"/>
</dbReference>
<feature type="domain" description="HAMP" evidence="14">
    <location>
        <begin position="232"/>
        <end position="286"/>
    </location>
</feature>
<gene>
    <name evidence="15" type="primary">tcrY_2</name>
    <name evidence="15" type="ORF">NCTC11636_02068</name>
</gene>
<dbReference type="EMBL" id="LR134350">
    <property type="protein sequence ID" value="VEG29490.1"/>
    <property type="molecule type" value="Genomic_DNA"/>
</dbReference>
<keyword evidence="10 12" id="KW-0472">Membrane</keyword>
<evidence type="ECO:0000256" key="7">
    <source>
        <dbReference type="ARBA" id="ARBA00022777"/>
    </source>
</evidence>
<dbReference type="InterPro" id="IPR003594">
    <property type="entry name" value="HATPase_dom"/>
</dbReference>
<dbReference type="EC" id="2.7.13.3" evidence="3"/>
<evidence type="ECO:0000259" key="14">
    <source>
        <dbReference type="PROSITE" id="PS50885"/>
    </source>
</evidence>
<dbReference type="SMART" id="SM00388">
    <property type="entry name" value="HisKA"/>
    <property type="match status" value="1"/>
</dbReference>
<evidence type="ECO:0000256" key="12">
    <source>
        <dbReference type="SAM" id="Phobius"/>
    </source>
</evidence>
<organism evidence="15 16">
    <name type="scientific">Actinomyces howellii</name>
    <dbReference type="NCBI Taxonomy" id="52771"/>
    <lineage>
        <taxon>Bacteria</taxon>
        <taxon>Bacillati</taxon>
        <taxon>Actinomycetota</taxon>
        <taxon>Actinomycetes</taxon>
        <taxon>Actinomycetales</taxon>
        <taxon>Actinomycetaceae</taxon>
        <taxon>Actinomyces</taxon>
    </lineage>
</organism>
<feature type="domain" description="Histidine kinase" evidence="13">
    <location>
        <begin position="301"/>
        <end position="536"/>
    </location>
</feature>
<keyword evidence="6 12" id="KW-0812">Transmembrane</keyword>
<dbReference type="Pfam" id="PF00672">
    <property type="entry name" value="HAMP"/>
    <property type="match status" value="1"/>
</dbReference>
<evidence type="ECO:0000313" key="15">
    <source>
        <dbReference type="EMBL" id="VEG29490.1"/>
    </source>
</evidence>
<dbReference type="PRINTS" id="PR00344">
    <property type="entry name" value="BCTRLSENSOR"/>
</dbReference>
<evidence type="ECO:0000256" key="8">
    <source>
        <dbReference type="ARBA" id="ARBA00022989"/>
    </source>
</evidence>
<feature type="region of interest" description="Disordered" evidence="11">
    <location>
        <begin position="1"/>
        <end position="35"/>
    </location>
</feature>
<comment type="catalytic activity">
    <reaction evidence="1">
        <text>ATP + protein L-histidine = ADP + protein N-phospho-L-histidine.</text>
        <dbReference type="EC" id="2.7.13.3"/>
    </reaction>
</comment>
<sequence length="543" mass="58024">MSVRTSRRARRGVLRAAHASRPPGRQHRPTKRGRWHPLTTARRTWHSQPLRSRLALITTGLLTFGLLIASLTFTSLLETHLIRQVDDQLRATGQEVGTQGIRLMDSGSVSSMPSTYFVAVRYADGRSGLLISDETASKYGSPSTDDLGLDDPDTDHSGSSMVTVDSDKIGSDWRVVTLSFVDENTGEELGVVAVGLPLKDVAETVEVTRFVVALTDVTVILVGAMAATYLVRRALRPLRQIEGVAGRIASGDLSARVPLTEPATTEVGSLQRALNTMLQRNEQAFEVQVVAQERMTRFVSDASHELRTPLSAIRGYGELYRMGGVPAERTDEVMARIESESSRMGRLVEDLLQLARMDEGRKMVMAPVDLTAVAAGALTDMMVLAPERDCSLLALDPQAAAQGAEPGPVTVVGDKDRLSQVLTNLLGNVVRHTPEGSPVEVAVGTVPARESSIEGTTALTAVVEVRDHGPGVPIAEAEKVFERFYRADTSRNRETGGSGLGLAIVAAIVGRHGGVVRMLPTPGGGATVRIEIPTAAAGAPSPS</sequence>
<keyword evidence="4" id="KW-0597">Phosphoprotein</keyword>
<evidence type="ECO:0000313" key="16">
    <source>
        <dbReference type="Proteomes" id="UP000266895"/>
    </source>
</evidence>
<evidence type="ECO:0000256" key="6">
    <source>
        <dbReference type="ARBA" id="ARBA00022692"/>
    </source>
</evidence>
<dbReference type="Gene3D" id="6.10.340.10">
    <property type="match status" value="1"/>
</dbReference>
<evidence type="ECO:0000256" key="1">
    <source>
        <dbReference type="ARBA" id="ARBA00000085"/>
    </source>
</evidence>
<dbReference type="AlphaFoldDB" id="A0A448HIR8"/>
<dbReference type="GO" id="GO:0000155">
    <property type="term" value="F:phosphorelay sensor kinase activity"/>
    <property type="evidence" value="ECO:0007669"/>
    <property type="project" value="InterPro"/>
</dbReference>
<dbReference type="Gene3D" id="1.10.287.130">
    <property type="match status" value="1"/>
</dbReference>
<dbReference type="Proteomes" id="UP000266895">
    <property type="component" value="Chromosome"/>
</dbReference>
<evidence type="ECO:0000256" key="4">
    <source>
        <dbReference type="ARBA" id="ARBA00022553"/>
    </source>
</evidence>
<reference evidence="15 16" key="1">
    <citation type="submission" date="2018-12" db="EMBL/GenBank/DDBJ databases">
        <authorList>
            <consortium name="Pathogen Informatics"/>
        </authorList>
    </citation>
    <scope>NUCLEOTIDE SEQUENCE [LARGE SCALE GENOMIC DNA]</scope>
    <source>
        <strain evidence="15 16">NCTC11636</strain>
    </source>
</reference>
<evidence type="ECO:0000256" key="9">
    <source>
        <dbReference type="ARBA" id="ARBA00023012"/>
    </source>
</evidence>
<dbReference type="KEGG" id="ahw:NCTC11636_02068"/>
<dbReference type="InterPro" id="IPR050428">
    <property type="entry name" value="TCS_sensor_his_kinase"/>
</dbReference>
<dbReference type="SUPFAM" id="SSF55874">
    <property type="entry name" value="ATPase domain of HSP90 chaperone/DNA topoisomerase II/histidine kinase"/>
    <property type="match status" value="1"/>
</dbReference>
<evidence type="ECO:0000259" key="13">
    <source>
        <dbReference type="PROSITE" id="PS50109"/>
    </source>
</evidence>
<dbReference type="GO" id="GO:0005886">
    <property type="term" value="C:plasma membrane"/>
    <property type="evidence" value="ECO:0007669"/>
    <property type="project" value="UniProtKB-SubCell"/>
</dbReference>
<feature type="region of interest" description="Disordered" evidence="11">
    <location>
        <begin position="134"/>
        <end position="162"/>
    </location>
</feature>
<dbReference type="CDD" id="cd06225">
    <property type="entry name" value="HAMP"/>
    <property type="match status" value="1"/>
</dbReference>
<dbReference type="SMART" id="SM00304">
    <property type="entry name" value="HAMP"/>
    <property type="match status" value="1"/>
</dbReference>
<accession>A0A448HIR8</accession>
<keyword evidence="7 15" id="KW-0418">Kinase</keyword>
<dbReference type="InterPro" id="IPR036890">
    <property type="entry name" value="HATPase_C_sf"/>
</dbReference>
<name>A0A448HIR8_9ACTO</name>
<dbReference type="InterPro" id="IPR003661">
    <property type="entry name" value="HisK_dim/P_dom"/>
</dbReference>
<feature type="compositionally biased region" description="Basic residues" evidence="11">
    <location>
        <begin position="24"/>
        <end position="35"/>
    </location>
</feature>
<dbReference type="InterPro" id="IPR003660">
    <property type="entry name" value="HAMP_dom"/>
</dbReference>
<dbReference type="CDD" id="cd00082">
    <property type="entry name" value="HisKA"/>
    <property type="match status" value="1"/>
</dbReference>
<proteinExistence type="predicted"/>
<dbReference type="SUPFAM" id="SSF158472">
    <property type="entry name" value="HAMP domain-like"/>
    <property type="match status" value="1"/>
</dbReference>
<dbReference type="SMART" id="SM00387">
    <property type="entry name" value="HATPase_c"/>
    <property type="match status" value="1"/>
</dbReference>
<feature type="compositionally biased region" description="Basic residues" evidence="11">
    <location>
        <begin position="1"/>
        <end position="13"/>
    </location>
</feature>
<evidence type="ECO:0000256" key="11">
    <source>
        <dbReference type="SAM" id="MobiDB-lite"/>
    </source>
</evidence>
<dbReference type="Pfam" id="PF02518">
    <property type="entry name" value="HATPase_c"/>
    <property type="match status" value="1"/>
</dbReference>
<evidence type="ECO:0000256" key="10">
    <source>
        <dbReference type="ARBA" id="ARBA00023136"/>
    </source>
</evidence>
<dbReference type="PROSITE" id="PS50885">
    <property type="entry name" value="HAMP"/>
    <property type="match status" value="1"/>
</dbReference>
<dbReference type="Gene3D" id="3.30.565.10">
    <property type="entry name" value="Histidine kinase-like ATPase, C-terminal domain"/>
    <property type="match status" value="1"/>
</dbReference>
<keyword evidence="16" id="KW-1185">Reference proteome</keyword>
<dbReference type="CDD" id="cd00075">
    <property type="entry name" value="HATPase"/>
    <property type="match status" value="1"/>
</dbReference>
<feature type="transmembrane region" description="Helical" evidence="12">
    <location>
        <begin position="54"/>
        <end position="77"/>
    </location>
</feature>
<evidence type="ECO:0000256" key="2">
    <source>
        <dbReference type="ARBA" id="ARBA00004236"/>
    </source>
</evidence>
<evidence type="ECO:0000256" key="5">
    <source>
        <dbReference type="ARBA" id="ARBA00022679"/>
    </source>
</evidence>
<protein>
    <recommendedName>
        <fullName evidence="3">histidine kinase</fullName>
        <ecNumber evidence="3">2.7.13.3</ecNumber>
    </recommendedName>
</protein>
<dbReference type="PANTHER" id="PTHR45436:SF5">
    <property type="entry name" value="SENSOR HISTIDINE KINASE TRCS"/>
    <property type="match status" value="1"/>
</dbReference>
<comment type="subcellular location">
    <subcellularLocation>
        <location evidence="2">Cell membrane</location>
    </subcellularLocation>
</comment>